<keyword evidence="1" id="KW-0732">Signal</keyword>
<dbReference type="InterPro" id="IPR036280">
    <property type="entry name" value="Multihaem_cyt_sf"/>
</dbReference>
<dbReference type="AlphaFoldDB" id="A0A831UBR9"/>
<dbReference type="SUPFAM" id="SSF48695">
    <property type="entry name" value="Multiheme cytochromes"/>
    <property type="match status" value="1"/>
</dbReference>
<dbReference type="Gene3D" id="1.10.287.3080">
    <property type="match status" value="1"/>
</dbReference>
<sequence>MKQGVNMLGKFLVGIALFGVATAGAETASAADNAASAVNMGKRSTAPVATVQIPKQPEIFAADPPPLTVTQCGQCHPAAFQDIKKEGGRHAFTCQNCHQSFHNYNPRKNNWDEIMPKCSACHSPATVPHAQVFNQCAECHSNPHAIKNMPMGQKLLASCATCHAGPPAELKQFPSRHTTLSCADCHTRHGYIPSCNMCHKPHYEGQEFKTCASECHPVHKPKEIAYRKDVGTRTCGACHDGVYATWTKTPSRHGKVSCAACHTRHGYIPQCTDCHGLPHSKQLHERFPKCLTCHQDAHNPPVRQR</sequence>
<organism evidence="2">
    <name type="scientific">Geobacter metallireducens</name>
    <dbReference type="NCBI Taxonomy" id="28232"/>
    <lineage>
        <taxon>Bacteria</taxon>
        <taxon>Pseudomonadati</taxon>
        <taxon>Thermodesulfobacteriota</taxon>
        <taxon>Desulfuromonadia</taxon>
        <taxon>Geobacterales</taxon>
        <taxon>Geobacteraceae</taxon>
        <taxon>Geobacter</taxon>
    </lineage>
</organism>
<dbReference type="EMBL" id="DSOV01000016">
    <property type="protein sequence ID" value="HEN41715.1"/>
    <property type="molecule type" value="Genomic_DNA"/>
</dbReference>
<comment type="caution">
    <text evidence="2">The sequence shown here is derived from an EMBL/GenBank/DDBJ whole genome shotgun (WGS) entry which is preliminary data.</text>
</comment>
<feature type="chain" id="PRO_5032652559" evidence="1">
    <location>
        <begin position="31"/>
        <end position="305"/>
    </location>
</feature>
<name>A0A831UBR9_GEOME</name>
<dbReference type="Gene3D" id="3.90.10.10">
    <property type="entry name" value="Cytochrome C3"/>
    <property type="match status" value="1"/>
</dbReference>
<evidence type="ECO:0000256" key="1">
    <source>
        <dbReference type="SAM" id="SignalP"/>
    </source>
</evidence>
<gene>
    <name evidence="2" type="ORF">ENQ87_04940</name>
</gene>
<reference evidence="2" key="1">
    <citation type="journal article" date="2020" name="mSystems">
        <title>Genome- and Community-Level Interaction Insights into Carbon Utilization and Element Cycling Functions of Hydrothermarchaeota in Hydrothermal Sediment.</title>
        <authorList>
            <person name="Zhou Z."/>
            <person name="Liu Y."/>
            <person name="Xu W."/>
            <person name="Pan J."/>
            <person name="Luo Z.H."/>
            <person name="Li M."/>
        </authorList>
    </citation>
    <scope>NUCLEOTIDE SEQUENCE [LARGE SCALE GENOMIC DNA]</scope>
    <source>
        <strain evidence="2">SpSt-349</strain>
    </source>
</reference>
<accession>A0A831UBR9</accession>
<evidence type="ECO:0000313" key="2">
    <source>
        <dbReference type="EMBL" id="HEN41715.1"/>
    </source>
</evidence>
<protein>
    <submittedName>
        <fullName evidence="2">Cytochrome C</fullName>
    </submittedName>
</protein>
<feature type="signal peptide" evidence="1">
    <location>
        <begin position="1"/>
        <end position="30"/>
    </location>
</feature>
<proteinExistence type="predicted"/>